<evidence type="ECO:0000259" key="3">
    <source>
        <dbReference type="Pfam" id="PF17782"/>
    </source>
</evidence>
<comment type="caution">
    <text evidence="4">The sequence shown here is derived from an EMBL/GenBank/DDBJ whole genome shotgun (WGS) entry which is preliminary data.</text>
</comment>
<proteinExistence type="inferred from homology"/>
<sequence>MSGFSNKETLIWLNKIRVSNIATNKLLEYFENISDIWKISNEEILNIGCIRKSVRQKIISNRQESILENALEEIEKNSINVMTVLDEDYPDRLRYIYDNPTVLYYKGYFSEIDKLSLGIVGSRKATSYGKWASEKISSELAELGITVVSGMARGIDTEAHKGALKGKGRTIAILGSGLDIVYPKNNRKLYDKICECGAVVSEFPIGTEPFPANFPQRNRIISGLSLGILVIEATEKSGSLITVEHAIEQGKEVFALPGNINSIFSRGTNCLIKDGAKIVMDIEDILEEINEFNHIITKQEEEVDYSQLSSMEIKIVECIKKEPIHCDNIVYMTGLDISTVNSTLTILELKGIVKELPGRVYVLS</sequence>
<feature type="domain" description="DprA winged helix" evidence="3">
    <location>
        <begin position="306"/>
        <end position="358"/>
    </location>
</feature>
<accession>A0A9Q4AAA7</accession>
<evidence type="ECO:0000259" key="2">
    <source>
        <dbReference type="Pfam" id="PF02481"/>
    </source>
</evidence>
<evidence type="ECO:0000313" key="5">
    <source>
        <dbReference type="Proteomes" id="UP001108123"/>
    </source>
</evidence>
<dbReference type="Pfam" id="PF02481">
    <property type="entry name" value="DNA_processg_A"/>
    <property type="match status" value="1"/>
</dbReference>
<evidence type="ECO:0000313" key="4">
    <source>
        <dbReference type="EMBL" id="MCG4563951.1"/>
    </source>
</evidence>
<comment type="similarity">
    <text evidence="1">Belongs to the DprA/Smf family.</text>
</comment>
<dbReference type="InterPro" id="IPR003488">
    <property type="entry name" value="DprA"/>
</dbReference>
<dbReference type="AlphaFoldDB" id="A0A9Q4AAA7"/>
<dbReference type="InterPro" id="IPR041614">
    <property type="entry name" value="DprA_WH"/>
</dbReference>
<organism evidence="4 5">
    <name type="scientific">Anaerosalibacter bizertensis</name>
    <dbReference type="NCBI Taxonomy" id="932217"/>
    <lineage>
        <taxon>Bacteria</taxon>
        <taxon>Bacillati</taxon>
        <taxon>Bacillota</taxon>
        <taxon>Tissierellia</taxon>
        <taxon>Tissierellales</taxon>
        <taxon>Sporanaerobacteraceae</taxon>
        <taxon>Anaerosalibacter</taxon>
    </lineage>
</organism>
<dbReference type="InterPro" id="IPR036390">
    <property type="entry name" value="WH_DNA-bd_sf"/>
</dbReference>
<dbReference type="PANTHER" id="PTHR43022">
    <property type="entry name" value="PROTEIN SMF"/>
    <property type="match status" value="1"/>
</dbReference>
<dbReference type="PANTHER" id="PTHR43022:SF1">
    <property type="entry name" value="PROTEIN SMF"/>
    <property type="match status" value="1"/>
</dbReference>
<name>A0A9Q4AAA7_9FIRM</name>
<dbReference type="SUPFAM" id="SSF102405">
    <property type="entry name" value="MCP/YpsA-like"/>
    <property type="match status" value="1"/>
</dbReference>
<gene>
    <name evidence="4" type="primary">dprA</name>
    <name evidence="4" type="ORF">L0P62_00670</name>
</gene>
<dbReference type="RefSeq" id="WP_237915363.1">
    <property type="nucleotide sequence ID" value="NZ_JAKNID010000002.1"/>
</dbReference>
<dbReference type="GO" id="GO:0009294">
    <property type="term" value="P:DNA-mediated transformation"/>
    <property type="evidence" value="ECO:0007669"/>
    <property type="project" value="InterPro"/>
</dbReference>
<dbReference type="Proteomes" id="UP001108123">
    <property type="component" value="Unassembled WGS sequence"/>
</dbReference>
<keyword evidence="5" id="KW-1185">Reference proteome</keyword>
<dbReference type="InterPro" id="IPR057666">
    <property type="entry name" value="DrpA_SLOG"/>
</dbReference>
<protein>
    <submittedName>
        <fullName evidence="4">DNA-processing protein DprA</fullName>
    </submittedName>
</protein>
<dbReference type="Pfam" id="PF17782">
    <property type="entry name" value="WHD_DprA"/>
    <property type="match status" value="1"/>
</dbReference>
<dbReference type="EMBL" id="JAKNID010000002">
    <property type="protein sequence ID" value="MCG4563951.1"/>
    <property type="molecule type" value="Genomic_DNA"/>
</dbReference>
<reference evidence="4" key="1">
    <citation type="submission" date="2022-01" db="EMBL/GenBank/DDBJ databases">
        <title>Collection of gut derived symbiotic bacterial strains cultured from healthy donors.</title>
        <authorList>
            <person name="Lin H."/>
            <person name="Kohout C."/>
            <person name="Waligurski E."/>
            <person name="Pamer E.G."/>
        </authorList>
    </citation>
    <scope>NUCLEOTIDE SEQUENCE</scope>
    <source>
        <strain evidence="4">MSK.14.39</strain>
    </source>
</reference>
<dbReference type="NCBIfam" id="TIGR00732">
    <property type="entry name" value="dprA"/>
    <property type="match status" value="1"/>
</dbReference>
<evidence type="ECO:0000256" key="1">
    <source>
        <dbReference type="ARBA" id="ARBA00006525"/>
    </source>
</evidence>
<feature type="domain" description="Smf/DprA SLOG" evidence="2">
    <location>
        <begin position="81"/>
        <end position="289"/>
    </location>
</feature>
<dbReference type="Gene3D" id="1.10.10.10">
    <property type="entry name" value="Winged helix-like DNA-binding domain superfamily/Winged helix DNA-binding domain"/>
    <property type="match status" value="1"/>
</dbReference>
<dbReference type="Gene3D" id="3.40.50.450">
    <property type="match status" value="1"/>
</dbReference>
<dbReference type="InterPro" id="IPR036388">
    <property type="entry name" value="WH-like_DNA-bd_sf"/>
</dbReference>
<dbReference type="SUPFAM" id="SSF46785">
    <property type="entry name" value="Winged helix' DNA-binding domain"/>
    <property type="match status" value="1"/>
</dbReference>